<dbReference type="PANTHER" id="PTHR31544">
    <property type="entry name" value="AIG2-LIKE PROTEIN D"/>
    <property type="match status" value="1"/>
</dbReference>
<accession>A0ABW7WTI8</accession>
<dbReference type="RefSeq" id="WP_364819516.1">
    <property type="nucleotide sequence ID" value="NZ_JBFAYM010000003.1"/>
</dbReference>
<reference evidence="4 5" key="1">
    <citation type="submission" date="2024-10" db="EMBL/GenBank/DDBJ databases">
        <title>The Natural Products Discovery Center: Release of the First 8490 Sequenced Strains for Exploring Actinobacteria Biosynthetic Diversity.</title>
        <authorList>
            <person name="Kalkreuter E."/>
            <person name="Kautsar S.A."/>
            <person name="Yang D."/>
            <person name="Bader C.D."/>
            <person name="Teijaro C.N."/>
            <person name="Fluegel L."/>
            <person name="Davis C.M."/>
            <person name="Simpson J.R."/>
            <person name="Lauterbach L."/>
            <person name="Steele A.D."/>
            <person name="Gui C."/>
            <person name="Meng S."/>
            <person name="Li G."/>
            <person name="Viehrig K."/>
            <person name="Ye F."/>
            <person name="Su P."/>
            <person name="Kiefer A.F."/>
            <person name="Nichols A."/>
            <person name="Cepeda A.J."/>
            <person name="Yan W."/>
            <person name="Fan B."/>
            <person name="Jiang Y."/>
            <person name="Adhikari A."/>
            <person name="Zheng C.-J."/>
            <person name="Schuster L."/>
            <person name="Cowan T.M."/>
            <person name="Smanski M.J."/>
            <person name="Chevrette M.G."/>
            <person name="De Carvalho L.P.S."/>
            <person name="Shen B."/>
        </authorList>
    </citation>
    <scope>NUCLEOTIDE SEQUENCE [LARGE SCALE GENOMIC DNA]</scope>
    <source>
        <strain evidence="4 5">NPDC019275</strain>
    </source>
</reference>
<dbReference type="InterPro" id="IPR036568">
    <property type="entry name" value="GGCT-like_sf"/>
</dbReference>
<organism evidence="4 5">
    <name type="scientific">Nocardia xishanensis</name>
    <dbReference type="NCBI Taxonomy" id="238964"/>
    <lineage>
        <taxon>Bacteria</taxon>
        <taxon>Bacillati</taxon>
        <taxon>Actinomycetota</taxon>
        <taxon>Actinomycetes</taxon>
        <taxon>Mycobacteriales</taxon>
        <taxon>Nocardiaceae</taxon>
        <taxon>Nocardia</taxon>
    </lineage>
</organism>
<protein>
    <recommendedName>
        <fullName evidence="2">Putative gamma-glutamylcyclotransferase</fullName>
    </recommendedName>
</protein>
<dbReference type="InterPro" id="IPR009288">
    <property type="entry name" value="AIG2-like_dom"/>
</dbReference>
<evidence type="ECO:0000313" key="5">
    <source>
        <dbReference type="Proteomes" id="UP001611415"/>
    </source>
</evidence>
<evidence type="ECO:0000313" key="4">
    <source>
        <dbReference type="EMBL" id="MFI2472157.1"/>
    </source>
</evidence>
<sequence>MDVVDGHPSGRLARVSAAEHALFVYGTLQFPEVLRELLGRCPDLAPAELPGWRAAELPGRVYPGLVPDGRATVRGVLLSGLSAGEWAVLDAFEDDEYDLRTVFFDGVSVDTGAPESLRPRPGNSQGGVFVGPGAVWTYVWTADATSVEWRAEAFAAEHLGAFAVRCAGWRRTLDPTGCDS</sequence>
<gene>
    <name evidence="4" type="ORF">ACH49W_02155</name>
</gene>
<keyword evidence="1" id="KW-0808">Transferase</keyword>
<dbReference type="Pfam" id="PF06094">
    <property type="entry name" value="GGACT"/>
    <property type="match status" value="1"/>
</dbReference>
<comment type="caution">
    <text evidence="4">The sequence shown here is derived from an EMBL/GenBank/DDBJ whole genome shotgun (WGS) entry which is preliminary data.</text>
</comment>
<feature type="domain" description="Gamma-glutamylcyclotransferase AIG2-like" evidence="3">
    <location>
        <begin position="22"/>
        <end position="142"/>
    </location>
</feature>
<evidence type="ECO:0000256" key="1">
    <source>
        <dbReference type="ARBA" id="ARBA00022679"/>
    </source>
</evidence>
<dbReference type="InterPro" id="IPR045038">
    <property type="entry name" value="AIG2-like"/>
</dbReference>
<keyword evidence="5" id="KW-1185">Reference proteome</keyword>
<dbReference type="SUPFAM" id="SSF110857">
    <property type="entry name" value="Gamma-glutamyl cyclotransferase-like"/>
    <property type="match status" value="1"/>
</dbReference>
<proteinExistence type="predicted"/>
<dbReference type="EMBL" id="JBIRYO010000001">
    <property type="protein sequence ID" value="MFI2472157.1"/>
    <property type="molecule type" value="Genomic_DNA"/>
</dbReference>
<name>A0ABW7WTI8_9NOCA</name>
<evidence type="ECO:0000256" key="2">
    <source>
        <dbReference type="ARBA" id="ARBA00030602"/>
    </source>
</evidence>
<evidence type="ECO:0000259" key="3">
    <source>
        <dbReference type="Pfam" id="PF06094"/>
    </source>
</evidence>
<dbReference type="CDD" id="cd06661">
    <property type="entry name" value="GGCT_like"/>
    <property type="match status" value="1"/>
</dbReference>
<dbReference type="Proteomes" id="UP001611415">
    <property type="component" value="Unassembled WGS sequence"/>
</dbReference>
<dbReference type="PANTHER" id="PTHR31544:SF2">
    <property type="entry name" value="AIG2-LIKE PROTEIN D"/>
    <property type="match status" value="1"/>
</dbReference>
<dbReference type="InterPro" id="IPR013024">
    <property type="entry name" value="GGCT-like"/>
</dbReference>
<dbReference type="Gene3D" id="3.10.490.10">
    <property type="entry name" value="Gamma-glutamyl cyclotransferase-like"/>
    <property type="match status" value="1"/>
</dbReference>